<gene>
    <name evidence="4" type="ORF">ACFOZ8_00715</name>
</gene>
<dbReference type="SFLD" id="SFLDG01129">
    <property type="entry name" value="C1.5:_HAD__Beta-PGM__Phosphata"/>
    <property type="match status" value="1"/>
</dbReference>
<evidence type="ECO:0000256" key="1">
    <source>
        <dbReference type="ARBA" id="ARBA00022801"/>
    </source>
</evidence>
<reference evidence="5" key="1">
    <citation type="journal article" date="2019" name="Int. J. Syst. Evol. Microbiol.">
        <title>The Global Catalogue of Microorganisms (GCM) 10K type strain sequencing project: providing services to taxonomists for standard genome sequencing and annotation.</title>
        <authorList>
            <consortium name="The Broad Institute Genomics Platform"/>
            <consortium name="The Broad Institute Genome Sequencing Center for Infectious Disease"/>
            <person name="Wu L."/>
            <person name="Ma J."/>
        </authorList>
    </citation>
    <scope>NUCLEOTIDE SEQUENCE [LARGE SCALE GENOMIC DNA]</scope>
    <source>
        <strain evidence="5">IBRC-M 10987</strain>
    </source>
</reference>
<dbReference type="GO" id="GO:0016787">
    <property type="term" value="F:hydrolase activity"/>
    <property type="evidence" value="ECO:0007669"/>
    <property type="project" value="UniProtKB-KW"/>
</dbReference>
<evidence type="ECO:0000313" key="5">
    <source>
        <dbReference type="Proteomes" id="UP001595715"/>
    </source>
</evidence>
<keyword evidence="1 3" id="KW-0378">Hydrolase</keyword>
<comment type="catalytic activity">
    <reaction evidence="3">
        <text>O-phospho-D-serine + H2O = D-serine + phosphate</text>
        <dbReference type="Rhea" id="RHEA:24873"/>
        <dbReference type="ChEBI" id="CHEBI:15377"/>
        <dbReference type="ChEBI" id="CHEBI:35247"/>
        <dbReference type="ChEBI" id="CHEBI:43474"/>
        <dbReference type="ChEBI" id="CHEBI:58680"/>
        <dbReference type="EC" id="3.1.3.3"/>
    </reaction>
</comment>
<evidence type="ECO:0000256" key="3">
    <source>
        <dbReference type="HAMAP-Rule" id="MF_02240"/>
    </source>
</evidence>
<dbReference type="InterPro" id="IPR036412">
    <property type="entry name" value="HAD-like_sf"/>
</dbReference>
<keyword evidence="2 3" id="KW-0460">Magnesium</keyword>
<dbReference type="EC" id="3.1.3.3" evidence="3"/>
<evidence type="ECO:0000256" key="2">
    <source>
        <dbReference type="ARBA" id="ARBA00022842"/>
    </source>
</evidence>
<dbReference type="PANTHER" id="PTHR46470:SF3">
    <property type="entry name" value="N-ACYLNEURAMINATE-9-PHOSPHATASE"/>
    <property type="match status" value="1"/>
</dbReference>
<comment type="cofactor">
    <cofactor evidence="3">
        <name>Mg(2+)</name>
        <dbReference type="ChEBI" id="CHEBI:18420"/>
    </cofactor>
    <cofactor evidence="3">
        <name>Co(2+)</name>
        <dbReference type="ChEBI" id="CHEBI:48828"/>
    </cofactor>
</comment>
<keyword evidence="5" id="KW-1185">Reference proteome</keyword>
<dbReference type="EMBL" id="JBHSAM010000001">
    <property type="protein sequence ID" value="MFC4098177.1"/>
    <property type="molecule type" value="Genomic_DNA"/>
</dbReference>
<dbReference type="InterPro" id="IPR051400">
    <property type="entry name" value="HAD-like_hydrolase"/>
</dbReference>
<dbReference type="NCBIfam" id="TIGR01549">
    <property type="entry name" value="HAD-SF-IA-v1"/>
    <property type="match status" value="1"/>
</dbReference>
<dbReference type="Proteomes" id="UP001595715">
    <property type="component" value="Unassembled WGS sequence"/>
</dbReference>
<dbReference type="SFLD" id="SFLDS00003">
    <property type="entry name" value="Haloacid_Dehalogenase"/>
    <property type="match status" value="1"/>
</dbReference>
<protein>
    <recommendedName>
        <fullName evidence="3">Phosphoserine phosphatase</fullName>
        <shortName evidence="3">PSP</shortName>
        <ecNumber evidence="3">3.1.3.3</ecNumber>
    </recommendedName>
</protein>
<comment type="similarity">
    <text evidence="3">Belongs to the HAD-like hydrolase superfamily.</text>
</comment>
<dbReference type="InterPro" id="IPR006439">
    <property type="entry name" value="HAD-SF_hydro_IA"/>
</dbReference>
<keyword evidence="3" id="KW-0170">Cobalt</keyword>
<proteinExistence type="inferred from homology"/>
<keyword evidence="3" id="KW-0028">Amino-acid biosynthesis</keyword>
<dbReference type="SUPFAM" id="SSF56784">
    <property type="entry name" value="HAD-like"/>
    <property type="match status" value="1"/>
</dbReference>
<dbReference type="RefSeq" id="WP_377716642.1">
    <property type="nucleotide sequence ID" value="NZ_JBHSAM010000001.1"/>
</dbReference>
<comment type="function">
    <text evidence="3">Catalyzes the last step of the phosphorylated serine biosynthetic pathway, i.e. dephosphorylation of O-phospho-L-serine to form L-serine.</text>
</comment>
<accession>A0ABV8JTD4</accession>
<sequence length="269" mass="30216">MSGIKVRPSTLIFDLDNTLIWDERSMKEAFETVCLFAEQETGVGGARLEALVREEAGRLFRSYDTYSYAEAIEVTELEALWARFDRGDHPMLRRLEAIAAGYRRDVWRNALARAGADGDKAGALSSELAERFMTERRSRPFVYDDTFAALKALKPTYRMVLLTNGDPSLQQEKVDGVQGLGVFFEHIFISGHFEVGKPYPLIYEKVLEELGEEARDCWMIGDNMLTDIKGANGVGMPSVWLNRSGREPIEGIKPTFSVSSLSELADLLM</sequence>
<dbReference type="HAMAP" id="MF_02240">
    <property type="entry name" value="PSP"/>
    <property type="match status" value="1"/>
</dbReference>
<comment type="catalytic activity">
    <reaction evidence="3">
        <text>O-phospho-L-serine + H2O = L-serine + phosphate</text>
        <dbReference type="Rhea" id="RHEA:21208"/>
        <dbReference type="ChEBI" id="CHEBI:15377"/>
        <dbReference type="ChEBI" id="CHEBI:33384"/>
        <dbReference type="ChEBI" id="CHEBI:43474"/>
        <dbReference type="ChEBI" id="CHEBI:57524"/>
        <dbReference type="EC" id="3.1.3.3"/>
    </reaction>
</comment>
<name>A0ABV8JTD4_9BACL</name>
<dbReference type="InterPro" id="IPR023214">
    <property type="entry name" value="HAD_sf"/>
</dbReference>
<evidence type="ECO:0000313" key="4">
    <source>
        <dbReference type="EMBL" id="MFC4098177.1"/>
    </source>
</evidence>
<organism evidence="4 5">
    <name type="scientific">Paenibacillus xanthanilyticus</name>
    <dbReference type="NCBI Taxonomy" id="1783531"/>
    <lineage>
        <taxon>Bacteria</taxon>
        <taxon>Bacillati</taxon>
        <taxon>Bacillota</taxon>
        <taxon>Bacilli</taxon>
        <taxon>Bacillales</taxon>
        <taxon>Paenibacillaceae</taxon>
        <taxon>Paenibacillus</taxon>
    </lineage>
</organism>
<comment type="pathway">
    <text evidence="3">Amino-acid biosynthesis; L-serine biosynthesis; L-serine from 3-phospho-D-glycerate: step 3/3.</text>
</comment>
<dbReference type="Gene3D" id="3.40.50.1000">
    <property type="entry name" value="HAD superfamily/HAD-like"/>
    <property type="match status" value="1"/>
</dbReference>
<dbReference type="Gene3D" id="1.20.120.710">
    <property type="entry name" value="Haloacid dehalogenase hydrolase-like domain"/>
    <property type="match status" value="1"/>
</dbReference>
<comment type="caution">
    <text evidence="4">The sequence shown here is derived from an EMBL/GenBank/DDBJ whole genome shotgun (WGS) entry which is preliminary data.</text>
</comment>
<dbReference type="InterPro" id="IPR044266">
    <property type="entry name" value="PSP_YsaA"/>
</dbReference>
<dbReference type="Pfam" id="PF00702">
    <property type="entry name" value="Hydrolase"/>
    <property type="match status" value="1"/>
</dbReference>
<dbReference type="PANTHER" id="PTHR46470">
    <property type="entry name" value="N-ACYLNEURAMINATE-9-PHOSPHATASE"/>
    <property type="match status" value="1"/>
</dbReference>
<keyword evidence="3" id="KW-0718">Serine biosynthesis</keyword>